<evidence type="ECO:0000313" key="5">
    <source>
        <dbReference type="Proteomes" id="UP000034739"/>
    </source>
</evidence>
<protein>
    <recommendedName>
        <fullName evidence="6">Acetyltransferase</fullName>
    </recommendedName>
</protein>
<dbReference type="CDD" id="cd04647">
    <property type="entry name" value="LbH_MAT_like"/>
    <property type="match status" value="1"/>
</dbReference>
<reference evidence="4 5" key="1">
    <citation type="journal article" date="2015" name="Nature">
        <title>rRNA introns, odd ribosomes, and small enigmatic genomes across a large radiation of phyla.</title>
        <authorList>
            <person name="Brown C.T."/>
            <person name="Hug L.A."/>
            <person name="Thomas B.C."/>
            <person name="Sharon I."/>
            <person name="Castelle C.J."/>
            <person name="Singh A."/>
            <person name="Wilkins M.J."/>
            <person name="Williams K.H."/>
            <person name="Banfield J.F."/>
        </authorList>
    </citation>
    <scope>NUCLEOTIDE SEQUENCE [LARGE SCALE GENOMIC DNA]</scope>
</reference>
<evidence type="ECO:0000256" key="3">
    <source>
        <dbReference type="SAM" id="Phobius"/>
    </source>
</evidence>
<dbReference type="Gene3D" id="2.160.10.10">
    <property type="entry name" value="Hexapeptide repeat proteins"/>
    <property type="match status" value="1"/>
</dbReference>
<organism evidence="4 5">
    <name type="scientific">Candidatus Gottesmanbacteria bacterium GW2011_GWA2_47_9</name>
    <dbReference type="NCBI Taxonomy" id="1618445"/>
    <lineage>
        <taxon>Bacteria</taxon>
        <taxon>Candidatus Gottesmaniibacteriota</taxon>
    </lineage>
</organism>
<dbReference type="Pfam" id="PF00132">
    <property type="entry name" value="Hexapep"/>
    <property type="match status" value="1"/>
</dbReference>
<keyword evidence="3" id="KW-1133">Transmembrane helix</keyword>
<accession>A0A0G1X291</accession>
<name>A0A0G1X291_9BACT</name>
<dbReference type="GO" id="GO:0016740">
    <property type="term" value="F:transferase activity"/>
    <property type="evidence" value="ECO:0007669"/>
    <property type="project" value="UniProtKB-KW"/>
</dbReference>
<dbReference type="EMBL" id="LCOY01000005">
    <property type="protein sequence ID" value="KKU88565.1"/>
    <property type="molecule type" value="Genomic_DNA"/>
</dbReference>
<dbReference type="AlphaFoldDB" id="A0A0G1X291"/>
<dbReference type="PANTHER" id="PTHR23416">
    <property type="entry name" value="SIALIC ACID SYNTHASE-RELATED"/>
    <property type="match status" value="1"/>
</dbReference>
<keyword evidence="3" id="KW-0812">Transmembrane</keyword>
<sequence>MSIKLTVHGKINYSILRLLRDYYHIQNNNELFFSLKDDLIATFFLWAGSGLFGGILRGMYFRIFLNFKVPGFFGQGFKIINSSKVKMGKNIWVKNDVTLFAGGPLTIGDNCVFYERSSIWSTAKGINIGNNTSVGIGTYINGNVEIADEVRIADSVRIYSWNHNFSRKNTPVARQGTKEGKVKIGYNSWIGSGAAILSNVTIGKGSVVAAGAVVTKNVPNHCIVAGVPAKVIKRLR</sequence>
<dbReference type="Proteomes" id="UP000034739">
    <property type="component" value="Unassembled WGS sequence"/>
</dbReference>
<dbReference type="InterPro" id="IPR051159">
    <property type="entry name" value="Hexapeptide_acetyltransf"/>
</dbReference>
<evidence type="ECO:0008006" key="6">
    <source>
        <dbReference type="Google" id="ProtNLM"/>
    </source>
</evidence>
<dbReference type="InterPro" id="IPR018357">
    <property type="entry name" value="Hexapep_transf_CS"/>
</dbReference>
<feature type="transmembrane region" description="Helical" evidence="3">
    <location>
        <begin position="39"/>
        <end position="60"/>
    </location>
</feature>
<gene>
    <name evidence="4" type="ORF">UY16_C0005G0008</name>
</gene>
<keyword evidence="1" id="KW-0808">Transferase</keyword>
<keyword evidence="2" id="KW-0677">Repeat</keyword>
<evidence type="ECO:0000313" key="4">
    <source>
        <dbReference type="EMBL" id="KKU88565.1"/>
    </source>
</evidence>
<evidence type="ECO:0000256" key="2">
    <source>
        <dbReference type="ARBA" id="ARBA00022737"/>
    </source>
</evidence>
<dbReference type="Pfam" id="PF14602">
    <property type="entry name" value="Hexapep_2"/>
    <property type="match status" value="1"/>
</dbReference>
<evidence type="ECO:0000256" key="1">
    <source>
        <dbReference type="ARBA" id="ARBA00022679"/>
    </source>
</evidence>
<dbReference type="InterPro" id="IPR001451">
    <property type="entry name" value="Hexapep"/>
</dbReference>
<dbReference type="PROSITE" id="PS00101">
    <property type="entry name" value="HEXAPEP_TRANSFERASES"/>
    <property type="match status" value="1"/>
</dbReference>
<dbReference type="SUPFAM" id="SSF51161">
    <property type="entry name" value="Trimeric LpxA-like enzymes"/>
    <property type="match status" value="1"/>
</dbReference>
<proteinExistence type="predicted"/>
<keyword evidence="3" id="KW-0472">Membrane</keyword>
<comment type="caution">
    <text evidence="4">The sequence shown here is derived from an EMBL/GenBank/DDBJ whole genome shotgun (WGS) entry which is preliminary data.</text>
</comment>
<dbReference type="InterPro" id="IPR011004">
    <property type="entry name" value="Trimer_LpxA-like_sf"/>
</dbReference>